<evidence type="ECO:0000256" key="1">
    <source>
        <dbReference type="ARBA" id="ARBA00022679"/>
    </source>
</evidence>
<dbReference type="Proteomes" id="UP000076218">
    <property type="component" value="Unassembled WGS sequence"/>
</dbReference>
<proteinExistence type="predicted"/>
<evidence type="ECO:0000259" key="3">
    <source>
        <dbReference type="PROSITE" id="PS51186"/>
    </source>
</evidence>
<dbReference type="OrthoDB" id="9789603at2"/>
<organism evidence="4 5">
    <name type="scientific">Clavibacter tessellarius</name>
    <dbReference type="NCBI Taxonomy" id="31965"/>
    <lineage>
        <taxon>Bacteria</taxon>
        <taxon>Bacillati</taxon>
        <taxon>Actinomycetota</taxon>
        <taxon>Actinomycetes</taxon>
        <taxon>Micrococcales</taxon>
        <taxon>Microbacteriaceae</taxon>
        <taxon>Clavibacter</taxon>
    </lineage>
</organism>
<dbReference type="AlphaFoldDB" id="A0A154V508"/>
<dbReference type="STRING" id="31965.AWH51_03465"/>
<evidence type="ECO:0000313" key="4">
    <source>
        <dbReference type="EMBL" id="KZC96339.1"/>
    </source>
</evidence>
<dbReference type="RefSeq" id="WP_063070385.1">
    <property type="nucleotide sequence ID" value="NZ_LQXA01000007.1"/>
</dbReference>
<reference evidence="4 5" key="1">
    <citation type="submission" date="2016-01" db="EMBL/GenBank/DDBJ databases">
        <title>Draft genome sequence of Clavibacter michiganensis subsp. tessellarius DOAB 609.</title>
        <authorList>
            <person name="Tambong J.T."/>
        </authorList>
    </citation>
    <scope>NUCLEOTIDE SEQUENCE [LARGE SCALE GENOMIC DNA]</scope>
    <source>
        <strain evidence="4 5">DOAB 609</strain>
    </source>
</reference>
<accession>A0A154V508</accession>
<name>A0A154V508_9MICO</name>
<dbReference type="GO" id="GO:0016747">
    <property type="term" value="F:acyltransferase activity, transferring groups other than amino-acyl groups"/>
    <property type="evidence" value="ECO:0007669"/>
    <property type="project" value="InterPro"/>
</dbReference>
<dbReference type="PROSITE" id="PS51186">
    <property type="entry name" value="GNAT"/>
    <property type="match status" value="1"/>
</dbReference>
<feature type="domain" description="N-acetyltransferase" evidence="3">
    <location>
        <begin position="18"/>
        <end position="173"/>
    </location>
</feature>
<keyword evidence="2" id="KW-0012">Acyltransferase</keyword>
<dbReference type="Pfam" id="PF00583">
    <property type="entry name" value="Acetyltransf_1"/>
    <property type="match status" value="1"/>
</dbReference>
<dbReference type="InterPro" id="IPR000182">
    <property type="entry name" value="GNAT_dom"/>
</dbReference>
<dbReference type="PANTHER" id="PTHR43877">
    <property type="entry name" value="AMINOALKYLPHOSPHONATE N-ACETYLTRANSFERASE-RELATED-RELATED"/>
    <property type="match status" value="1"/>
</dbReference>
<dbReference type="SUPFAM" id="SSF55729">
    <property type="entry name" value="Acyl-CoA N-acyltransferases (Nat)"/>
    <property type="match status" value="1"/>
</dbReference>
<sequence>MLAPLLLPVPLPARVDGVTLRRATAADLAPVMDLMADDPVGAARGDRADPADADLYRAALDRIVADPANDLLVATDAEGALVGTLQLTLIPGMSRRGSSRLQVESVHVRSDLRSSGIGGAMMRWVADVAAPALGATLVQLTSDAVRVDAHRFYERLGYARSHLGFKLRIPPAG</sequence>
<dbReference type="InterPro" id="IPR050832">
    <property type="entry name" value="Bact_Acetyltransf"/>
</dbReference>
<keyword evidence="1" id="KW-0808">Transferase</keyword>
<dbReference type="InterPro" id="IPR016181">
    <property type="entry name" value="Acyl_CoA_acyltransferase"/>
</dbReference>
<dbReference type="EMBL" id="LQXA01000007">
    <property type="protein sequence ID" value="KZC96339.1"/>
    <property type="molecule type" value="Genomic_DNA"/>
</dbReference>
<comment type="caution">
    <text evidence="4">The sequence shown here is derived from an EMBL/GenBank/DDBJ whole genome shotgun (WGS) entry which is preliminary data.</text>
</comment>
<dbReference type="PANTHER" id="PTHR43877:SF2">
    <property type="entry name" value="AMINOALKYLPHOSPHONATE N-ACETYLTRANSFERASE-RELATED"/>
    <property type="match status" value="1"/>
</dbReference>
<dbReference type="CDD" id="cd04301">
    <property type="entry name" value="NAT_SF"/>
    <property type="match status" value="1"/>
</dbReference>
<evidence type="ECO:0000313" key="5">
    <source>
        <dbReference type="Proteomes" id="UP000076218"/>
    </source>
</evidence>
<dbReference type="Gene3D" id="3.40.630.30">
    <property type="match status" value="1"/>
</dbReference>
<protein>
    <submittedName>
        <fullName evidence="4">Transcriptional regulator</fullName>
    </submittedName>
</protein>
<evidence type="ECO:0000256" key="2">
    <source>
        <dbReference type="ARBA" id="ARBA00023315"/>
    </source>
</evidence>
<gene>
    <name evidence="4" type="ORF">AWH51_03465</name>
</gene>